<organism evidence="7 8">
    <name type="scientific">Asticcacaulis taihuensis</name>
    <dbReference type="NCBI Taxonomy" id="260084"/>
    <lineage>
        <taxon>Bacteria</taxon>
        <taxon>Pseudomonadati</taxon>
        <taxon>Pseudomonadota</taxon>
        <taxon>Alphaproteobacteria</taxon>
        <taxon>Caulobacterales</taxon>
        <taxon>Caulobacteraceae</taxon>
        <taxon>Asticcacaulis</taxon>
    </lineage>
</organism>
<evidence type="ECO:0000256" key="4">
    <source>
        <dbReference type="ARBA" id="ARBA00022989"/>
    </source>
</evidence>
<dbReference type="STRING" id="260084.SAMN02927928_0319"/>
<dbReference type="Pfam" id="PF03739">
    <property type="entry name" value="LptF_LptG"/>
    <property type="match status" value="1"/>
</dbReference>
<feature type="transmembrane region" description="Helical" evidence="6">
    <location>
        <begin position="277"/>
        <end position="296"/>
    </location>
</feature>
<accession>A0A1G4PEY8</accession>
<dbReference type="GO" id="GO:0043190">
    <property type="term" value="C:ATP-binding cassette (ABC) transporter complex"/>
    <property type="evidence" value="ECO:0007669"/>
    <property type="project" value="TreeGrafter"/>
</dbReference>
<sequence length="378" mass="42397">MRTLDRYIFRQLILPVGGAVAALTAIALLSQSLTQFDLVVERGQNAWTFIKITLLSMPQLAGLIFPIALFVGTLVALTRMQGEHEFTAAYASGMSLMRVAYPILRIAIYFTLISLMVNLFIQPLTNRAMRQALFDVKNDLISSLVREGDFSTSESGLTIYVQKIDQNGLLRQIFIRTDEPDGKDQTFAAREGRIKKIDGSSILIMRDGSNQQLAGKGVLDHLTWDEYSFDITSYFTSDDYLQYKEGDRYMHELAFPIRYDYEKTVLQKYYAEANARIANPLYNLAFVMLAIVSVLGGRFSRNGYAQRIAIAAAAAAGTRIFGVVVETASASAWIINILQYVVPLIPVFLCWRQIRRHDGLTPGLRPRAVQAKTALRPL</sequence>
<dbReference type="EMBL" id="FMTS01000001">
    <property type="protein sequence ID" value="SCW30873.1"/>
    <property type="molecule type" value="Genomic_DNA"/>
</dbReference>
<dbReference type="InterPro" id="IPR005495">
    <property type="entry name" value="LptG/LptF_permease"/>
</dbReference>
<dbReference type="PANTHER" id="PTHR33529">
    <property type="entry name" value="SLR0882 PROTEIN-RELATED"/>
    <property type="match status" value="1"/>
</dbReference>
<dbReference type="Proteomes" id="UP000199150">
    <property type="component" value="Unassembled WGS sequence"/>
</dbReference>
<keyword evidence="5 6" id="KW-0472">Membrane</keyword>
<keyword evidence="3 6" id="KW-0812">Transmembrane</keyword>
<feature type="transmembrane region" description="Helical" evidence="6">
    <location>
        <begin position="12"/>
        <end position="34"/>
    </location>
</feature>
<comment type="subcellular location">
    <subcellularLocation>
        <location evidence="1">Cell membrane</location>
        <topology evidence="1">Multi-pass membrane protein</topology>
    </subcellularLocation>
</comment>
<evidence type="ECO:0000313" key="8">
    <source>
        <dbReference type="Proteomes" id="UP000199150"/>
    </source>
</evidence>
<dbReference type="PANTHER" id="PTHR33529:SF6">
    <property type="entry name" value="YJGP_YJGQ FAMILY PERMEASE"/>
    <property type="match status" value="1"/>
</dbReference>
<protein>
    <submittedName>
        <fullName evidence="7">Lipopolysaccharide export system permease protein</fullName>
    </submittedName>
</protein>
<feature type="transmembrane region" description="Helical" evidence="6">
    <location>
        <begin position="308"/>
        <end position="325"/>
    </location>
</feature>
<dbReference type="OrthoDB" id="8477889at2"/>
<evidence type="ECO:0000256" key="3">
    <source>
        <dbReference type="ARBA" id="ARBA00022692"/>
    </source>
</evidence>
<evidence type="ECO:0000256" key="2">
    <source>
        <dbReference type="ARBA" id="ARBA00022475"/>
    </source>
</evidence>
<evidence type="ECO:0000256" key="5">
    <source>
        <dbReference type="ARBA" id="ARBA00023136"/>
    </source>
</evidence>
<feature type="transmembrane region" description="Helical" evidence="6">
    <location>
        <begin position="54"/>
        <end position="78"/>
    </location>
</feature>
<evidence type="ECO:0000256" key="6">
    <source>
        <dbReference type="SAM" id="Phobius"/>
    </source>
</evidence>
<keyword evidence="8" id="KW-1185">Reference proteome</keyword>
<dbReference type="GO" id="GO:0015920">
    <property type="term" value="P:lipopolysaccharide transport"/>
    <property type="evidence" value="ECO:0007669"/>
    <property type="project" value="TreeGrafter"/>
</dbReference>
<feature type="transmembrane region" description="Helical" evidence="6">
    <location>
        <begin position="99"/>
        <end position="121"/>
    </location>
</feature>
<evidence type="ECO:0000313" key="7">
    <source>
        <dbReference type="EMBL" id="SCW30873.1"/>
    </source>
</evidence>
<proteinExistence type="predicted"/>
<dbReference type="AlphaFoldDB" id="A0A1G4PEY8"/>
<feature type="transmembrane region" description="Helical" evidence="6">
    <location>
        <begin position="331"/>
        <end position="351"/>
    </location>
</feature>
<gene>
    <name evidence="7" type="ORF">SAMN02927928_0319</name>
</gene>
<dbReference type="RefSeq" id="WP_090642863.1">
    <property type="nucleotide sequence ID" value="NZ_CBCRYE010000001.1"/>
</dbReference>
<keyword evidence="2" id="KW-1003">Cell membrane</keyword>
<evidence type="ECO:0000256" key="1">
    <source>
        <dbReference type="ARBA" id="ARBA00004651"/>
    </source>
</evidence>
<name>A0A1G4PEY8_9CAUL</name>
<reference evidence="8" key="1">
    <citation type="submission" date="2016-10" db="EMBL/GenBank/DDBJ databases">
        <authorList>
            <person name="Varghese N."/>
            <person name="Submissions S."/>
        </authorList>
    </citation>
    <scope>NUCLEOTIDE SEQUENCE [LARGE SCALE GENOMIC DNA]</scope>
    <source>
        <strain evidence="8">CGMCC 1.3431</strain>
    </source>
</reference>
<keyword evidence="4 6" id="KW-1133">Transmembrane helix</keyword>